<keyword evidence="2" id="KW-1185">Reference proteome</keyword>
<evidence type="ECO:0000313" key="2">
    <source>
        <dbReference type="Proteomes" id="UP000819052"/>
    </source>
</evidence>
<sequence>MLNIDLNAPCSHQLVRENWKSFRLPHFCGVLTGDGTVLVLEERSHYVEGNYRCRVWPVCETTIDSLCEYGMEFIEMSEYVRQPPIPGTSARAVCGEGPMGNEGFVAVVNDHGLVWAIYFSLSNPFYEVNIVGDHVEAMSTHEVLWRFPIHRPWEIDFTSTVDWRQAGPAGPPPSPEGST</sequence>
<accession>A0ABX0MCW7</accession>
<dbReference type="RefSeq" id="WP_167078756.1">
    <property type="nucleotide sequence ID" value="NZ_VVIW01000014.1"/>
</dbReference>
<organism evidence="1 2">
    <name type="scientific">Massilia aquatica</name>
    <dbReference type="NCBI Taxonomy" id="2609000"/>
    <lineage>
        <taxon>Bacteria</taxon>
        <taxon>Pseudomonadati</taxon>
        <taxon>Pseudomonadota</taxon>
        <taxon>Betaproteobacteria</taxon>
        <taxon>Burkholderiales</taxon>
        <taxon>Oxalobacteraceae</taxon>
        <taxon>Telluria group</taxon>
        <taxon>Massilia</taxon>
    </lineage>
</organism>
<comment type="caution">
    <text evidence="1">The sequence shown here is derived from an EMBL/GenBank/DDBJ whole genome shotgun (WGS) entry which is preliminary data.</text>
</comment>
<proteinExistence type="predicted"/>
<dbReference type="Proteomes" id="UP000819052">
    <property type="component" value="Unassembled WGS sequence"/>
</dbReference>
<evidence type="ECO:0000313" key="1">
    <source>
        <dbReference type="EMBL" id="NHZ42768.1"/>
    </source>
</evidence>
<protein>
    <submittedName>
        <fullName evidence="1">Uncharacterized protein</fullName>
    </submittedName>
</protein>
<gene>
    <name evidence="1" type="ORF">F1609_21705</name>
</gene>
<dbReference type="EMBL" id="VVIW01000014">
    <property type="protein sequence ID" value="NHZ42768.1"/>
    <property type="molecule type" value="Genomic_DNA"/>
</dbReference>
<reference evidence="1 2" key="1">
    <citation type="submission" date="2019-09" db="EMBL/GenBank/DDBJ databases">
        <title>Taxonomy of Antarctic Massilia spp.: description of Massilia rubra sp. nov., Massilia aquatica sp. nov., Massilia mucilaginosa sp. nov., Massilia frigida sp. nov. isolated from streams, lakes and regoliths.</title>
        <authorList>
            <person name="Holochova P."/>
            <person name="Sedlacek I."/>
            <person name="Kralova S."/>
            <person name="Maslanova I."/>
            <person name="Busse H.-J."/>
            <person name="Stankova E."/>
            <person name="Vrbovska V."/>
            <person name="Kovarovic V."/>
            <person name="Bartak M."/>
            <person name="Svec P."/>
            <person name="Pantucek R."/>
        </authorList>
    </citation>
    <scope>NUCLEOTIDE SEQUENCE [LARGE SCALE GENOMIC DNA]</scope>
    <source>
        <strain evidence="1 2">CCM 8693</strain>
    </source>
</reference>
<name>A0ABX0MCW7_9BURK</name>